<keyword evidence="1" id="KW-0812">Transmembrane</keyword>
<evidence type="ECO:0000256" key="1">
    <source>
        <dbReference type="SAM" id="Phobius"/>
    </source>
</evidence>
<accession>A0A1F4VLY2</accession>
<keyword evidence="1" id="KW-0472">Membrane</keyword>
<evidence type="ECO:0000259" key="2">
    <source>
        <dbReference type="Pfam" id="PF13354"/>
    </source>
</evidence>
<dbReference type="Proteomes" id="UP000178964">
    <property type="component" value="Unassembled WGS sequence"/>
</dbReference>
<dbReference type="Gene3D" id="3.40.710.10">
    <property type="entry name" value="DD-peptidase/beta-lactamase superfamily"/>
    <property type="match status" value="1"/>
</dbReference>
<comment type="caution">
    <text evidence="3">The sequence shown here is derived from an EMBL/GenBank/DDBJ whole genome shotgun (WGS) entry which is preliminary data.</text>
</comment>
<reference evidence="3 4" key="1">
    <citation type="journal article" date="2016" name="Nat. Commun.">
        <title>Thousands of microbial genomes shed light on interconnected biogeochemical processes in an aquifer system.</title>
        <authorList>
            <person name="Anantharaman K."/>
            <person name="Brown C.T."/>
            <person name="Hug L.A."/>
            <person name="Sharon I."/>
            <person name="Castelle C.J."/>
            <person name="Probst A.J."/>
            <person name="Thomas B.C."/>
            <person name="Singh A."/>
            <person name="Wilkins M.J."/>
            <person name="Karaoz U."/>
            <person name="Brodie E.L."/>
            <person name="Williams K.H."/>
            <person name="Hubbard S.S."/>
            <person name="Banfield J.F."/>
        </authorList>
    </citation>
    <scope>NUCLEOTIDE SEQUENCE [LARGE SCALE GENOMIC DNA]</scope>
</reference>
<name>A0A1F4VLY2_UNCKA</name>
<organism evidence="3 4">
    <name type="scientific">candidate division WWE3 bacterium RIFCSPLOWO2_01_FULL_42_11</name>
    <dbReference type="NCBI Taxonomy" id="1802627"/>
    <lineage>
        <taxon>Bacteria</taxon>
        <taxon>Katanobacteria</taxon>
    </lineage>
</organism>
<dbReference type="InterPro" id="IPR012338">
    <property type="entry name" value="Beta-lactam/transpept-like"/>
</dbReference>
<dbReference type="STRING" id="1802627.A3A70_00225"/>
<dbReference type="InterPro" id="IPR000871">
    <property type="entry name" value="Beta-lactam_class-A"/>
</dbReference>
<dbReference type="InterPro" id="IPR045155">
    <property type="entry name" value="Beta-lactam_cat"/>
</dbReference>
<keyword evidence="1" id="KW-1133">Transmembrane helix</keyword>
<proteinExistence type="predicted"/>
<dbReference type="PANTHER" id="PTHR35333:SF3">
    <property type="entry name" value="BETA-LACTAMASE-TYPE TRANSPEPTIDASE FOLD CONTAINING PROTEIN"/>
    <property type="match status" value="1"/>
</dbReference>
<dbReference type="EMBL" id="MEVK01000043">
    <property type="protein sequence ID" value="OGC58095.1"/>
    <property type="molecule type" value="Genomic_DNA"/>
</dbReference>
<dbReference type="GO" id="GO:0008800">
    <property type="term" value="F:beta-lactamase activity"/>
    <property type="evidence" value="ECO:0007669"/>
    <property type="project" value="InterPro"/>
</dbReference>
<sequence length="275" mass="30853">MRNRTFITIILVIIIIPLGNYLYLWSQGSLLIEGRIKGSQSTEYKDARLNELLAKAIPSKGKWSVYIQDLDSQQEIIFNEHQRMEGASTLKLLTARTLQELISEGKFDLTKDVGGPVSDHLHLMVNLSDNNSWNTLNSLVTFDKMAQTSYLLNMKDTNIFDNTTSAHDIGLLLRDIYLTSKTDGTAKFILNNMKNTETEGRIPAAFPGVTVYHKSGTYDAHIHDAGIVAMDHPFILVIFSEGLSKEQAEPLMRELAQNIQKIISSSDFGRGTIFN</sequence>
<dbReference type="GO" id="GO:0046677">
    <property type="term" value="P:response to antibiotic"/>
    <property type="evidence" value="ECO:0007669"/>
    <property type="project" value="InterPro"/>
</dbReference>
<feature type="domain" description="Beta-lactamase class A catalytic" evidence="2">
    <location>
        <begin position="116"/>
        <end position="239"/>
    </location>
</feature>
<feature type="domain" description="Beta-lactamase class A catalytic" evidence="2">
    <location>
        <begin position="64"/>
        <end position="113"/>
    </location>
</feature>
<dbReference type="AlphaFoldDB" id="A0A1F4VLY2"/>
<protein>
    <recommendedName>
        <fullName evidence="2">Beta-lactamase class A catalytic domain-containing protein</fullName>
    </recommendedName>
</protein>
<dbReference type="Pfam" id="PF13354">
    <property type="entry name" value="Beta-lactamase2"/>
    <property type="match status" value="2"/>
</dbReference>
<evidence type="ECO:0000313" key="4">
    <source>
        <dbReference type="Proteomes" id="UP000178964"/>
    </source>
</evidence>
<dbReference type="PANTHER" id="PTHR35333">
    <property type="entry name" value="BETA-LACTAMASE"/>
    <property type="match status" value="1"/>
</dbReference>
<dbReference type="SUPFAM" id="SSF56601">
    <property type="entry name" value="beta-lactamase/transpeptidase-like"/>
    <property type="match status" value="1"/>
</dbReference>
<evidence type="ECO:0000313" key="3">
    <source>
        <dbReference type="EMBL" id="OGC58095.1"/>
    </source>
</evidence>
<gene>
    <name evidence="3" type="ORF">A3A70_00225</name>
</gene>
<feature type="transmembrane region" description="Helical" evidence="1">
    <location>
        <begin position="6"/>
        <end position="25"/>
    </location>
</feature>
<dbReference type="GO" id="GO:0030655">
    <property type="term" value="P:beta-lactam antibiotic catabolic process"/>
    <property type="evidence" value="ECO:0007669"/>
    <property type="project" value="InterPro"/>
</dbReference>